<reference evidence="2 3" key="1">
    <citation type="journal article" date="2011" name="J. Bacteriol.">
        <title>Complete genome sequence of Metallosphaera cuprina, a metal sulfide-oxidizing archaeon from a hot spring.</title>
        <authorList>
            <person name="Liu L.J."/>
            <person name="You X.Y."/>
            <person name="Zheng H."/>
            <person name="Wang S."/>
            <person name="Jiang C.Y."/>
            <person name="Liu S.J."/>
        </authorList>
    </citation>
    <scope>NUCLEOTIDE SEQUENCE [LARGE SCALE GENOMIC DNA]</scope>
    <source>
        <strain evidence="2 3">Ar-4</strain>
    </source>
</reference>
<dbReference type="HOGENOM" id="CLU_3263764_0_0_2"/>
<evidence type="ECO:0000313" key="2">
    <source>
        <dbReference type="EMBL" id="AEB95659.1"/>
    </source>
</evidence>
<keyword evidence="1" id="KW-0472">Membrane</keyword>
<dbReference type="AlphaFoldDB" id="F4FZG9"/>
<keyword evidence="3" id="KW-1185">Reference proteome</keyword>
<protein>
    <submittedName>
        <fullName evidence="2">Uncharacterized protein</fullName>
    </submittedName>
</protein>
<sequence>MIVGNNLGIVKFGSERILMRLSIVCCDVITLVTLINVTYYD</sequence>
<dbReference type="Proteomes" id="UP000007812">
    <property type="component" value="Chromosome"/>
</dbReference>
<organism evidence="2 3">
    <name type="scientific">Metallosphaera cuprina (strain Ar-4)</name>
    <dbReference type="NCBI Taxonomy" id="1006006"/>
    <lineage>
        <taxon>Archaea</taxon>
        <taxon>Thermoproteota</taxon>
        <taxon>Thermoprotei</taxon>
        <taxon>Sulfolobales</taxon>
        <taxon>Sulfolobaceae</taxon>
        <taxon>Metallosphaera</taxon>
    </lineage>
</organism>
<keyword evidence="1" id="KW-1133">Transmembrane helix</keyword>
<dbReference type="EMBL" id="CP002656">
    <property type="protein sequence ID" value="AEB95659.1"/>
    <property type="molecule type" value="Genomic_DNA"/>
</dbReference>
<dbReference type="KEGG" id="mcn:Mcup_1556"/>
<keyword evidence="1" id="KW-0812">Transmembrane</keyword>
<dbReference type="STRING" id="1006006.Mcup_1556"/>
<evidence type="ECO:0000256" key="1">
    <source>
        <dbReference type="SAM" id="Phobius"/>
    </source>
</evidence>
<evidence type="ECO:0000313" key="3">
    <source>
        <dbReference type="Proteomes" id="UP000007812"/>
    </source>
</evidence>
<name>F4FZG9_METCR</name>
<feature type="transmembrane region" description="Helical" evidence="1">
    <location>
        <begin position="21"/>
        <end position="40"/>
    </location>
</feature>
<proteinExistence type="predicted"/>
<gene>
    <name evidence="2" type="ordered locus">Mcup_1556</name>
</gene>
<accession>F4FZG9</accession>